<dbReference type="Proteomes" id="UP000053815">
    <property type="component" value="Unassembled WGS sequence"/>
</dbReference>
<proteinExistence type="predicted"/>
<dbReference type="EMBL" id="DF836445">
    <property type="protein sequence ID" value="GAN07297.1"/>
    <property type="molecule type" value="Genomic_DNA"/>
</dbReference>
<evidence type="ECO:0000313" key="2">
    <source>
        <dbReference type="Proteomes" id="UP000053815"/>
    </source>
</evidence>
<keyword evidence="2" id="KW-1185">Reference proteome</keyword>
<accession>A0A0C9MV36</accession>
<name>A0A0C9MV36_9FUNG</name>
<dbReference type="STRING" id="91626.A0A0C9MV36"/>
<organism evidence="1">
    <name type="scientific">Mucor ambiguus</name>
    <dbReference type="NCBI Taxonomy" id="91626"/>
    <lineage>
        <taxon>Eukaryota</taxon>
        <taxon>Fungi</taxon>
        <taxon>Fungi incertae sedis</taxon>
        <taxon>Mucoromycota</taxon>
        <taxon>Mucoromycotina</taxon>
        <taxon>Mucoromycetes</taxon>
        <taxon>Mucorales</taxon>
        <taxon>Mucorineae</taxon>
        <taxon>Mucoraceae</taxon>
        <taxon>Mucor</taxon>
    </lineage>
</organism>
<evidence type="ECO:0000313" key="1">
    <source>
        <dbReference type="EMBL" id="GAN07297.1"/>
    </source>
</evidence>
<dbReference type="AlphaFoldDB" id="A0A0C9MV36"/>
<reference evidence="1" key="1">
    <citation type="submission" date="2014-09" db="EMBL/GenBank/DDBJ databases">
        <title>Draft genome sequence of an oleaginous Mucoromycotina fungus Mucor ambiguus NBRC6742.</title>
        <authorList>
            <person name="Takeda I."/>
            <person name="Yamane N."/>
            <person name="Morita T."/>
            <person name="Tamano K."/>
            <person name="Machida M."/>
            <person name="Baker S."/>
            <person name="Koike H."/>
        </authorList>
    </citation>
    <scope>NUCLEOTIDE SEQUENCE</scope>
    <source>
        <strain evidence="1">NBRC 6742</strain>
    </source>
</reference>
<protein>
    <submittedName>
        <fullName evidence="1">Uncharacterized protein</fullName>
    </submittedName>
</protein>
<sequence>MWSDSSIVNKLLKRLLRCLLCVHLRPDEDESQRAWLVAERKAGRDEPSEKIPKTGVPVNDICFARKIRNGRRKIITSEAKKQQKYLRKGKWVKKEHVASRKKMPLTMWKRHWPKMRYSQKGHKISPSEELDSYFSKSDKVCSNRRPCQSLVLSCYHSSSQCQFELRKNRYLDRIASYERKSSSVRHPIMFVGGRGHGYGFSIKGHLRGHWKEERHGRYTPTVTTDEYNSSQTCLFCFGKLSHPTYAKDDAVKIIRGIFLCMNTRCPNNFRFLCRDQVSALAIGLTGVAQHC</sequence>
<gene>
    <name evidence="1" type="ORF">MAM1_0156d06793</name>
</gene>
<dbReference type="OrthoDB" id="2289379at2759"/>